<reference evidence="3" key="1">
    <citation type="submission" date="2023-07" db="EMBL/GenBank/DDBJ databases">
        <title>Sequencing the genomes of 1000 actinobacteria strains.</title>
        <authorList>
            <person name="Klenk H.-P."/>
        </authorList>
    </citation>
    <scope>NUCLEOTIDE SEQUENCE</scope>
    <source>
        <strain evidence="3">DSM 44707</strain>
    </source>
</reference>
<dbReference type="GO" id="GO:0005975">
    <property type="term" value="P:carbohydrate metabolic process"/>
    <property type="evidence" value="ECO:0007669"/>
    <property type="project" value="InterPro"/>
</dbReference>
<dbReference type="InterPro" id="IPR001919">
    <property type="entry name" value="CBD2"/>
</dbReference>
<proteinExistence type="predicted"/>
<protein>
    <recommendedName>
        <fullName evidence="2">CBM2 domain-containing protein</fullName>
    </recommendedName>
</protein>
<keyword evidence="4" id="KW-1185">Reference proteome</keyword>
<dbReference type="EMBL" id="JAVDYB010000001">
    <property type="protein sequence ID" value="MDR7278635.1"/>
    <property type="molecule type" value="Genomic_DNA"/>
</dbReference>
<dbReference type="RefSeq" id="WP_310371669.1">
    <property type="nucleotide sequence ID" value="NZ_JAVDYB010000001.1"/>
</dbReference>
<feature type="domain" description="CBM2" evidence="2">
    <location>
        <begin position="87"/>
        <end position="189"/>
    </location>
</feature>
<evidence type="ECO:0000313" key="4">
    <source>
        <dbReference type="Proteomes" id="UP001183643"/>
    </source>
</evidence>
<dbReference type="Proteomes" id="UP001183643">
    <property type="component" value="Unassembled WGS sequence"/>
</dbReference>
<dbReference type="AlphaFoldDB" id="A0AAE3YU29"/>
<organism evidence="3 4">
    <name type="scientific">Catenuloplanes atrovinosus</name>
    <dbReference type="NCBI Taxonomy" id="137266"/>
    <lineage>
        <taxon>Bacteria</taxon>
        <taxon>Bacillati</taxon>
        <taxon>Actinomycetota</taxon>
        <taxon>Actinomycetes</taxon>
        <taxon>Micromonosporales</taxon>
        <taxon>Micromonosporaceae</taxon>
        <taxon>Catenuloplanes</taxon>
    </lineage>
</organism>
<dbReference type="GO" id="GO:0030247">
    <property type="term" value="F:polysaccharide binding"/>
    <property type="evidence" value="ECO:0007669"/>
    <property type="project" value="InterPro"/>
</dbReference>
<dbReference type="InterPro" id="IPR008965">
    <property type="entry name" value="CBM2/CBM3_carb-bd_dom_sf"/>
</dbReference>
<dbReference type="InterPro" id="IPR012291">
    <property type="entry name" value="CBM2_carb-bd_dom_sf"/>
</dbReference>
<dbReference type="SUPFAM" id="SSF49384">
    <property type="entry name" value="Carbohydrate-binding domain"/>
    <property type="match status" value="1"/>
</dbReference>
<dbReference type="Gene3D" id="2.60.40.290">
    <property type="match status" value="1"/>
</dbReference>
<evidence type="ECO:0000313" key="3">
    <source>
        <dbReference type="EMBL" id="MDR7278635.1"/>
    </source>
</evidence>
<feature type="region of interest" description="Disordered" evidence="1">
    <location>
        <begin position="34"/>
        <end position="62"/>
    </location>
</feature>
<evidence type="ECO:0000259" key="2">
    <source>
        <dbReference type="SMART" id="SM00637"/>
    </source>
</evidence>
<dbReference type="Pfam" id="PF00553">
    <property type="entry name" value="CBM_2"/>
    <property type="match status" value="1"/>
</dbReference>
<dbReference type="SMART" id="SM00637">
    <property type="entry name" value="CBD_II"/>
    <property type="match status" value="1"/>
</dbReference>
<dbReference type="GO" id="GO:0004553">
    <property type="term" value="F:hydrolase activity, hydrolyzing O-glycosyl compounds"/>
    <property type="evidence" value="ECO:0007669"/>
    <property type="project" value="InterPro"/>
</dbReference>
<comment type="caution">
    <text evidence="3">The sequence shown here is derived from an EMBL/GenBank/DDBJ whole genome shotgun (WGS) entry which is preliminary data.</text>
</comment>
<accession>A0AAE3YU29</accession>
<evidence type="ECO:0000256" key="1">
    <source>
        <dbReference type="SAM" id="MobiDB-lite"/>
    </source>
</evidence>
<name>A0AAE3YU29_9ACTN</name>
<sequence length="192" mass="19844">MPWVPVLGVVVVVTGLLVAALTLVPFDAAQQAATPSGADEPVTPSDPGPGSPELSRVPGLGVPTPSGVGETSLIAGTEAPGRQLTDASGTYRVLNSYGDSFIAEVLITNPTTGVRHWSLQIEFEDNVGELHTFWVESAPQATMSRDGALYTFISTVPLSAGASVSLRLQFNRTGEDAPPRLCTVNGATCGIA</sequence>
<gene>
    <name evidence="3" type="ORF">J2S41_005413</name>
</gene>